<evidence type="ECO:0000313" key="2">
    <source>
        <dbReference type="Proteomes" id="UP000254920"/>
    </source>
</evidence>
<dbReference type="RefSeq" id="WP_089182584.1">
    <property type="nucleotide sequence ID" value="NZ_CP043427.1"/>
</dbReference>
<dbReference type="Gene3D" id="1.10.3510.10">
    <property type="entry name" value="NMB0513-like"/>
    <property type="match status" value="1"/>
</dbReference>
<dbReference type="AlphaFoldDB" id="A0A381DHP9"/>
<dbReference type="SUPFAM" id="SSF160472">
    <property type="entry name" value="NMB0513-like"/>
    <property type="match status" value="1"/>
</dbReference>
<dbReference type="GeneID" id="93090763"/>
<proteinExistence type="predicted"/>
<reference evidence="1 2" key="1">
    <citation type="submission" date="2018-06" db="EMBL/GenBank/DDBJ databases">
        <authorList>
            <consortium name="Pathogen Informatics"/>
            <person name="Doyle S."/>
        </authorList>
    </citation>
    <scope>NUCLEOTIDE SEQUENCE [LARGE SCALE GENOMIC DNA]</scope>
    <source>
        <strain evidence="1 2">NCTC12475</strain>
    </source>
</reference>
<dbReference type="EMBL" id="UFVD01000001">
    <property type="protein sequence ID" value="SUX10031.1"/>
    <property type="molecule type" value="Genomic_DNA"/>
</dbReference>
<dbReference type="OrthoDB" id="9781066at2"/>
<dbReference type="Proteomes" id="UP000254920">
    <property type="component" value="Unassembled WGS sequence"/>
</dbReference>
<name>A0A381DHP9_9BACT</name>
<organism evidence="1 2">
    <name type="scientific">Campylobacter sputorum subsp. sputorum</name>
    <dbReference type="NCBI Taxonomy" id="32024"/>
    <lineage>
        <taxon>Bacteria</taxon>
        <taxon>Pseudomonadati</taxon>
        <taxon>Campylobacterota</taxon>
        <taxon>Epsilonproteobacteria</taxon>
        <taxon>Campylobacterales</taxon>
        <taxon>Campylobacteraceae</taxon>
        <taxon>Campylobacter</taxon>
    </lineage>
</organism>
<evidence type="ECO:0000313" key="1">
    <source>
        <dbReference type="EMBL" id="SUX10031.1"/>
    </source>
</evidence>
<dbReference type="InterPro" id="IPR023138">
    <property type="entry name" value="NMB0513-like_sf"/>
</dbReference>
<accession>A0A381DHP9</accession>
<protein>
    <recommendedName>
        <fullName evidence="3">DUF596 domain-containing protein</fullName>
    </recommendedName>
</protein>
<gene>
    <name evidence="1" type="ORF">NCTC12475_00314</name>
</gene>
<keyword evidence="2" id="KW-1185">Reference proteome</keyword>
<evidence type="ECO:0008006" key="3">
    <source>
        <dbReference type="Google" id="ProtNLM"/>
    </source>
</evidence>
<sequence>MKELLINSNMFTKEHIEYVLEYYFGYWVDALYGLGDELFAKDLGRKITYEEEAEIFLALFKRMIDDGLILAHSPMKDEPEKELQGDQFWDVSSDKMIEYIRSEFPSDLKYLNGADDENDEWGKSEWGKFWYGNCPHIRWGWVDKDTGQIY</sequence>